<evidence type="ECO:0000256" key="10">
    <source>
        <dbReference type="ARBA" id="ARBA00022692"/>
    </source>
</evidence>
<dbReference type="GO" id="GO:0030244">
    <property type="term" value="P:cellulose biosynthetic process"/>
    <property type="evidence" value="ECO:0007669"/>
    <property type="project" value="UniProtKB-KW"/>
</dbReference>
<dbReference type="OrthoDB" id="9806824at2"/>
<evidence type="ECO:0000313" key="17">
    <source>
        <dbReference type="EMBL" id="TDH60897.1"/>
    </source>
</evidence>
<comment type="caution">
    <text evidence="17">The sequence shown here is derived from an EMBL/GenBank/DDBJ whole genome shotgun (WGS) entry which is preliminary data.</text>
</comment>
<sequence length="792" mass="83790">GSRAAAWLLALGLALPGAATAQSRGQAPAPLAPAPSAPAAMVPAAPSPAAAPPAYAAPAPAYVAPTFPAPVAAAPAGQDAGAGTRRISYTLRQLGLRAPMQLRGTTDLQGVLFGIRGDEVVTQARLVLQGATSPALIPELSQIAVALNEQFVGAIQPDRSRPSFGPMEFPVNPVFFADTNRLNFRFSGRYAVECNDPLSGLLWSTISDTSTLHLLLEKLPPTRDLARLPEPFFDQRLIRSPLNLPVVLPEGAGNEAIRAAAVAASWFAVQADYRGAEFPVSASLPSRGHAVVIAAGPDAVPGLTLPRFDGPTIALVPHPGDPYGTILVIGGRSGAEAASAATALAVGRAALSGELALVQPPEVTPRQPYDAPRWVHGDRPVRLGELVDPSELQAFGYSPGAISVPFRTAPDLYTWRNRPLRTDIRYRGPPGPIIDTSVSRLDVAVNDLYLRSFPLQGAEPSWPWSWISQQIGQPDRRSGQAGMPPWIVFGQNELQLRFDMKPMARGDCVAVPGDIRASIDPDSTIDLSDSYRFTTLPNLAFFAGAGFPFTKQADLSGTAAVLPDRPHPQEMSAFLGLIGRLSAIVGLPATGLQVVRPQGIPQVAGLDLIVVGALGRQPALQQLLKDGPVQLDGNRLSVALPDAVANIRHVFGGVDKRGLAERAAAQLLAPGEGLGALIGFESPLTPGRSVVALSGSTPAAVEAMVQALRDPEQLPRVQGDMVLLTGGKVQGYALGNRYTVGWLPFWLWPQYLLGDSPLSLLVMLVIAPLLMAGPVYWLLRRRAARRLRERTA</sequence>
<keyword evidence="7 15" id="KW-1003">Cell membrane</keyword>
<organism evidence="17 18">
    <name type="scientific">Dankookia rubra</name>
    <dbReference type="NCBI Taxonomy" id="1442381"/>
    <lineage>
        <taxon>Bacteria</taxon>
        <taxon>Pseudomonadati</taxon>
        <taxon>Pseudomonadota</taxon>
        <taxon>Alphaproteobacteria</taxon>
        <taxon>Acetobacterales</taxon>
        <taxon>Roseomonadaceae</taxon>
        <taxon>Dankookia</taxon>
    </lineage>
</organism>
<evidence type="ECO:0000256" key="12">
    <source>
        <dbReference type="ARBA" id="ARBA00022989"/>
    </source>
</evidence>
<comment type="similarity">
    <text evidence="4 15">Belongs to the AcsB/BcsB family.</text>
</comment>
<feature type="non-terminal residue" evidence="17">
    <location>
        <position position="1"/>
    </location>
</feature>
<feature type="region of interest" description="Disordered" evidence="16">
    <location>
        <begin position="24"/>
        <end position="45"/>
    </location>
</feature>
<dbReference type="EMBL" id="SMSJ01000029">
    <property type="protein sequence ID" value="TDH60897.1"/>
    <property type="molecule type" value="Genomic_DNA"/>
</dbReference>
<evidence type="ECO:0000256" key="14">
    <source>
        <dbReference type="ARBA" id="ARBA00033444"/>
    </source>
</evidence>
<dbReference type="InterPro" id="IPR018513">
    <property type="entry name" value="Cell_synthase_bac"/>
</dbReference>
<gene>
    <name evidence="17" type="ORF">E2C06_19350</name>
</gene>
<keyword evidence="13 15" id="KW-0472">Membrane</keyword>
<protein>
    <recommendedName>
        <fullName evidence="6 15">Cyclic di-GMP-binding protein</fullName>
    </recommendedName>
    <alternativeName>
        <fullName evidence="14 15">Cellulose synthase regulatory subunit</fullName>
    </alternativeName>
</protein>
<evidence type="ECO:0000256" key="4">
    <source>
        <dbReference type="ARBA" id="ARBA00010714"/>
    </source>
</evidence>
<accession>A0A4R5QEQ9</accession>
<dbReference type="Pfam" id="PF03170">
    <property type="entry name" value="BcsB"/>
    <property type="match status" value="1"/>
</dbReference>
<keyword evidence="12 15" id="KW-1133">Transmembrane helix</keyword>
<keyword evidence="18" id="KW-1185">Reference proteome</keyword>
<dbReference type="Proteomes" id="UP000295096">
    <property type="component" value="Unassembled WGS sequence"/>
</dbReference>
<comment type="subunit">
    <text evidence="5 15">Tightly associated with the cellulose synthase catalytic subunit.</text>
</comment>
<evidence type="ECO:0000313" key="18">
    <source>
        <dbReference type="Proteomes" id="UP000295096"/>
    </source>
</evidence>
<dbReference type="AlphaFoldDB" id="A0A4R5QEQ9"/>
<keyword evidence="10 15" id="KW-0812">Transmembrane</keyword>
<keyword evidence="8 15" id="KW-0997">Cell inner membrane</keyword>
<feature type="transmembrane region" description="Helical" evidence="15">
    <location>
        <begin position="758"/>
        <end position="779"/>
    </location>
</feature>
<dbReference type="GO" id="GO:0005886">
    <property type="term" value="C:plasma membrane"/>
    <property type="evidence" value="ECO:0007669"/>
    <property type="project" value="UniProtKB-SubCell"/>
</dbReference>
<comment type="subcellular location">
    <subcellularLocation>
        <location evidence="2">Cell inner membrane</location>
        <topology evidence="2">Single-pass membrane protein</topology>
    </subcellularLocation>
</comment>
<evidence type="ECO:0000256" key="7">
    <source>
        <dbReference type="ARBA" id="ARBA00022475"/>
    </source>
</evidence>
<evidence type="ECO:0000256" key="9">
    <source>
        <dbReference type="ARBA" id="ARBA00022636"/>
    </source>
</evidence>
<evidence type="ECO:0000256" key="15">
    <source>
        <dbReference type="RuleBase" id="RU365021"/>
    </source>
</evidence>
<dbReference type="UniPathway" id="UPA00694"/>
<evidence type="ECO:0000256" key="6">
    <source>
        <dbReference type="ARBA" id="ARBA00021844"/>
    </source>
</evidence>
<evidence type="ECO:0000256" key="5">
    <source>
        <dbReference type="ARBA" id="ARBA00011437"/>
    </source>
</evidence>
<proteinExistence type="inferred from homology"/>
<dbReference type="GO" id="GO:0006011">
    <property type="term" value="P:UDP-alpha-D-glucose metabolic process"/>
    <property type="evidence" value="ECO:0007669"/>
    <property type="project" value="InterPro"/>
</dbReference>
<dbReference type="PRINTS" id="PR01440">
    <property type="entry name" value="CELLSNTHASEB"/>
</dbReference>
<feature type="signal peptide" evidence="15">
    <location>
        <begin position="1"/>
        <end position="21"/>
    </location>
</feature>
<evidence type="ECO:0000256" key="8">
    <source>
        <dbReference type="ARBA" id="ARBA00022519"/>
    </source>
</evidence>
<name>A0A4R5QEQ9_9PROT</name>
<feature type="chain" id="PRO_5021044369" description="Cyclic di-GMP-binding protein" evidence="15">
    <location>
        <begin position="22"/>
        <end position="792"/>
    </location>
</feature>
<keyword evidence="9 15" id="KW-0973">c-di-GMP</keyword>
<evidence type="ECO:0000256" key="1">
    <source>
        <dbReference type="ARBA" id="ARBA00002057"/>
    </source>
</evidence>
<evidence type="ECO:0000256" key="16">
    <source>
        <dbReference type="SAM" id="MobiDB-lite"/>
    </source>
</evidence>
<dbReference type="InterPro" id="IPR003920">
    <property type="entry name" value="Cell_synth_B"/>
</dbReference>
<evidence type="ECO:0000256" key="2">
    <source>
        <dbReference type="ARBA" id="ARBA00004377"/>
    </source>
</evidence>
<comment type="pathway">
    <text evidence="3 15">Glycan metabolism; bacterial cellulose biosynthesis.</text>
</comment>
<evidence type="ECO:0000256" key="3">
    <source>
        <dbReference type="ARBA" id="ARBA00005186"/>
    </source>
</evidence>
<keyword evidence="15" id="KW-0732">Signal</keyword>
<keyword evidence="11 15" id="KW-0135">Cellulose biosynthesis</keyword>
<dbReference type="Gene3D" id="2.60.120.260">
    <property type="entry name" value="Galactose-binding domain-like"/>
    <property type="match status" value="2"/>
</dbReference>
<evidence type="ECO:0000256" key="13">
    <source>
        <dbReference type="ARBA" id="ARBA00023136"/>
    </source>
</evidence>
<dbReference type="RefSeq" id="WP_133290258.1">
    <property type="nucleotide sequence ID" value="NZ_SMSJ01000029.1"/>
</dbReference>
<comment type="function">
    <text evidence="1 15">Binds the cellulose synthase activator, bis-(3'-5') cyclic diguanylic acid (c-di-GMP).</text>
</comment>
<reference evidence="17 18" key="1">
    <citation type="journal article" date="2016" name="J. Microbiol.">
        <title>Dankookia rubra gen. nov., sp. nov., an alphaproteobacterium isolated from sediment of a shallow stream.</title>
        <authorList>
            <person name="Kim W.H."/>
            <person name="Kim D.H."/>
            <person name="Kang K."/>
            <person name="Ahn T.Y."/>
        </authorList>
    </citation>
    <scope>NUCLEOTIDE SEQUENCE [LARGE SCALE GENOMIC DNA]</scope>
    <source>
        <strain evidence="17 18">JCM30602</strain>
    </source>
</reference>
<dbReference type="PANTHER" id="PTHR39083:SF1">
    <property type="entry name" value="CYCLIC DI-GMP-BINDING PROTEIN"/>
    <property type="match status" value="1"/>
</dbReference>
<evidence type="ECO:0000256" key="11">
    <source>
        <dbReference type="ARBA" id="ARBA00022916"/>
    </source>
</evidence>
<dbReference type="PANTHER" id="PTHR39083">
    <property type="entry name" value="CYCLIC DI-GMP-BINDING PROTEIN"/>
    <property type="match status" value="1"/>
</dbReference>